<dbReference type="PANTHER" id="PTHR47170">
    <property type="entry name" value="MALONYL-COA ACP TRANSACYLASE, ACP-BINDING"/>
    <property type="match status" value="1"/>
</dbReference>
<dbReference type="Pfam" id="PF00698">
    <property type="entry name" value="Acyl_transf_1"/>
    <property type="match status" value="1"/>
</dbReference>
<name>A0ABM1ALQ8_MICOH</name>
<dbReference type="GeneID" id="101991652"/>
<evidence type="ECO:0000259" key="1">
    <source>
        <dbReference type="Pfam" id="PF00698"/>
    </source>
</evidence>
<gene>
    <name evidence="3" type="primary">Mcat</name>
</gene>
<organism evidence="2 3">
    <name type="scientific">Microtus ochrogaster</name>
    <name type="common">Prairie vole</name>
    <dbReference type="NCBI Taxonomy" id="79684"/>
    <lineage>
        <taxon>Eukaryota</taxon>
        <taxon>Metazoa</taxon>
        <taxon>Chordata</taxon>
        <taxon>Craniata</taxon>
        <taxon>Vertebrata</taxon>
        <taxon>Euteleostomi</taxon>
        <taxon>Mammalia</taxon>
        <taxon>Eutheria</taxon>
        <taxon>Euarchontoglires</taxon>
        <taxon>Glires</taxon>
        <taxon>Rodentia</taxon>
        <taxon>Myomorpha</taxon>
        <taxon>Muroidea</taxon>
        <taxon>Cricetidae</taxon>
        <taxon>Arvicolinae</taxon>
        <taxon>Microtus</taxon>
    </lineage>
</organism>
<dbReference type="InterPro" id="IPR016035">
    <property type="entry name" value="Acyl_Trfase/lysoPLipase"/>
</dbReference>
<sequence>MNARVARAGWALGLWGRRVASSHGEPPPDAVDVAELLRDASSAEEGAQEAVARRPPARCSVLLFPGQGSQAVGMGGGLLGFPRVRQLYETAHRVLGYDLLELCLRGPQEDLDRTVHCQPAVFVASLAAVEKLHYLQPAVIENCVAAAGFSVGEFAALVFAGAMEFSEGLAVSPEEFC</sequence>
<dbReference type="PANTHER" id="PTHR47170:SF2">
    <property type="entry name" value="MALONYL-COA:ACP TRANSACYLASE (MAT) DOMAIN-CONTAINING PROTEIN"/>
    <property type="match status" value="1"/>
</dbReference>
<dbReference type="InterPro" id="IPR052760">
    <property type="entry name" value="Mitochondrial_malonyltrans"/>
</dbReference>
<proteinExistence type="predicted"/>
<keyword evidence="2" id="KW-1185">Reference proteome</keyword>
<reference evidence="3" key="1">
    <citation type="submission" date="2025-08" db="UniProtKB">
        <authorList>
            <consortium name="RefSeq"/>
        </authorList>
    </citation>
    <scope>IDENTIFICATION</scope>
</reference>
<dbReference type="Proteomes" id="UP000694915">
    <property type="component" value="Chromosome 15"/>
</dbReference>
<evidence type="ECO:0000313" key="2">
    <source>
        <dbReference type="Proteomes" id="UP000694915"/>
    </source>
</evidence>
<feature type="domain" description="Malonyl-CoA:ACP transacylase (MAT)" evidence="1">
    <location>
        <begin position="63"/>
        <end position="170"/>
    </location>
</feature>
<dbReference type="RefSeq" id="XP_013204275.1">
    <property type="nucleotide sequence ID" value="XM_013348821.2"/>
</dbReference>
<dbReference type="InterPro" id="IPR014043">
    <property type="entry name" value="Acyl_transferase_dom"/>
</dbReference>
<protein>
    <submittedName>
        <fullName evidence="3">Malonyl-CoA-acyl carrier protein transacylase, mitochondrial isoform X3</fullName>
    </submittedName>
</protein>
<evidence type="ECO:0000313" key="3">
    <source>
        <dbReference type="RefSeq" id="XP_013204275.1"/>
    </source>
</evidence>
<dbReference type="Gene3D" id="3.40.366.10">
    <property type="entry name" value="Malonyl-Coenzyme A Acyl Carrier Protein, domain 2"/>
    <property type="match status" value="1"/>
</dbReference>
<dbReference type="InterPro" id="IPR001227">
    <property type="entry name" value="Ac_transferase_dom_sf"/>
</dbReference>
<dbReference type="SUPFAM" id="SSF52151">
    <property type="entry name" value="FabD/lysophospholipase-like"/>
    <property type="match status" value="1"/>
</dbReference>
<accession>A0ABM1ALQ8</accession>